<accession>G8QM83</accession>
<dbReference type="Proteomes" id="UP000005633">
    <property type="component" value="Chromosome"/>
</dbReference>
<sequence>MRKFLGDFLFYLRRGHSIRTAWRLAHVTL</sequence>
<dbReference type="EMBL" id="CP003153">
    <property type="protein sequence ID" value="AEV24599.1"/>
    <property type="molecule type" value="Genomic_DNA"/>
</dbReference>
<dbReference type="KEGG" id="dsu:Dsui_0179"/>
<evidence type="ECO:0000313" key="2">
    <source>
        <dbReference type="Proteomes" id="UP000005633"/>
    </source>
</evidence>
<name>G8QM83_AZOOP</name>
<dbReference type="HOGENOM" id="CLU_3408524_0_0_4"/>
<protein>
    <submittedName>
        <fullName evidence="1">Uncharacterized protein</fullName>
    </submittedName>
</protein>
<organism evidence="1 2">
    <name type="scientific">Azospira oryzae (strain ATCC BAA-33 / DSM 13638 / PS)</name>
    <name type="common">Dechlorosoma suillum</name>
    <dbReference type="NCBI Taxonomy" id="640081"/>
    <lineage>
        <taxon>Bacteria</taxon>
        <taxon>Pseudomonadati</taxon>
        <taxon>Pseudomonadota</taxon>
        <taxon>Betaproteobacteria</taxon>
        <taxon>Rhodocyclales</taxon>
        <taxon>Rhodocyclaceae</taxon>
        <taxon>Azospira</taxon>
    </lineage>
</organism>
<evidence type="ECO:0000313" key="1">
    <source>
        <dbReference type="EMBL" id="AEV24599.1"/>
    </source>
</evidence>
<dbReference type="AlphaFoldDB" id="G8QM83"/>
<gene>
    <name evidence="1" type="ordered locus">Dsui_0179</name>
</gene>
<proteinExistence type="predicted"/>
<reference evidence="1 2" key="1">
    <citation type="journal article" date="2012" name="J. Bacteriol.">
        <title>Complete genome sequence of the anaerobic perchlorate-reducing bacterium Azospira suillum strain PS.</title>
        <authorList>
            <person name="Byrne-Bailey K.G."/>
            <person name="Coates J.D."/>
        </authorList>
    </citation>
    <scope>NUCLEOTIDE SEQUENCE [LARGE SCALE GENOMIC DNA]</scope>
    <source>
        <strain evidence="2">ATCC BAA-33 / DSM 13638 / PS</strain>
    </source>
</reference>